<evidence type="ECO:0000256" key="2">
    <source>
        <dbReference type="ARBA" id="ARBA00012379"/>
    </source>
</evidence>
<evidence type="ECO:0000256" key="3">
    <source>
        <dbReference type="ARBA" id="ARBA00022801"/>
    </source>
</evidence>
<dbReference type="GO" id="GO:0006226">
    <property type="term" value="P:dUMP biosynthetic process"/>
    <property type="evidence" value="ECO:0007669"/>
    <property type="project" value="InterPro"/>
</dbReference>
<organism evidence="7 8">
    <name type="scientific">Candidatus Giovannonibacteria bacterium RIFCSPLOWO2_01_FULL_46_13</name>
    <dbReference type="NCBI Taxonomy" id="1798352"/>
    <lineage>
        <taxon>Bacteria</taxon>
        <taxon>Candidatus Giovannoniibacteriota</taxon>
    </lineage>
</organism>
<keyword evidence="4" id="KW-0546">Nucleotide metabolism</keyword>
<comment type="similarity">
    <text evidence="1">Belongs to the dUTPase family.</text>
</comment>
<dbReference type="InterPro" id="IPR033704">
    <property type="entry name" value="dUTPase_trimeric"/>
</dbReference>
<dbReference type="GO" id="GO:0046081">
    <property type="term" value="P:dUTP catabolic process"/>
    <property type="evidence" value="ECO:0007669"/>
    <property type="project" value="InterPro"/>
</dbReference>
<evidence type="ECO:0000256" key="5">
    <source>
        <dbReference type="ARBA" id="ARBA00047686"/>
    </source>
</evidence>
<evidence type="ECO:0000256" key="1">
    <source>
        <dbReference type="ARBA" id="ARBA00006581"/>
    </source>
</evidence>
<dbReference type="InterPro" id="IPR036157">
    <property type="entry name" value="dUTPase-like_sf"/>
</dbReference>
<comment type="caution">
    <text evidence="7">The sequence shown here is derived from an EMBL/GenBank/DDBJ whole genome shotgun (WGS) entry which is preliminary data.</text>
</comment>
<dbReference type="Proteomes" id="UP000178684">
    <property type="component" value="Unassembled WGS sequence"/>
</dbReference>
<evidence type="ECO:0000313" key="7">
    <source>
        <dbReference type="EMBL" id="OGF83012.1"/>
    </source>
</evidence>
<dbReference type="InterPro" id="IPR029054">
    <property type="entry name" value="dUTPase-like"/>
</dbReference>
<comment type="catalytic activity">
    <reaction evidence="5">
        <text>dUTP + H2O = dUMP + diphosphate + H(+)</text>
        <dbReference type="Rhea" id="RHEA:10248"/>
        <dbReference type="ChEBI" id="CHEBI:15377"/>
        <dbReference type="ChEBI" id="CHEBI:15378"/>
        <dbReference type="ChEBI" id="CHEBI:33019"/>
        <dbReference type="ChEBI" id="CHEBI:61555"/>
        <dbReference type="ChEBI" id="CHEBI:246422"/>
        <dbReference type="EC" id="3.6.1.23"/>
    </reaction>
</comment>
<dbReference type="EMBL" id="MFIE01000007">
    <property type="protein sequence ID" value="OGF83012.1"/>
    <property type="molecule type" value="Genomic_DNA"/>
</dbReference>
<keyword evidence="3" id="KW-0378">Hydrolase</keyword>
<protein>
    <recommendedName>
        <fullName evidence="2">dUTP diphosphatase</fullName>
        <ecNumber evidence="2">3.6.1.23</ecNumber>
    </recommendedName>
</protein>
<dbReference type="PANTHER" id="PTHR11241:SF0">
    <property type="entry name" value="DEOXYURIDINE 5'-TRIPHOSPHATE NUCLEOTIDOHYDROLASE"/>
    <property type="match status" value="1"/>
</dbReference>
<dbReference type="GO" id="GO:0004170">
    <property type="term" value="F:dUTP diphosphatase activity"/>
    <property type="evidence" value="ECO:0007669"/>
    <property type="project" value="UniProtKB-EC"/>
</dbReference>
<dbReference type="EC" id="3.6.1.23" evidence="2"/>
<dbReference type="InterPro" id="IPR008181">
    <property type="entry name" value="dUTPase"/>
</dbReference>
<evidence type="ECO:0000259" key="6">
    <source>
        <dbReference type="Pfam" id="PF00692"/>
    </source>
</evidence>
<gene>
    <name evidence="7" type="ORF">A3B18_02315</name>
</gene>
<dbReference type="Pfam" id="PF00692">
    <property type="entry name" value="dUTPase"/>
    <property type="match status" value="1"/>
</dbReference>
<feature type="domain" description="dUTPase-like" evidence="6">
    <location>
        <begin position="12"/>
        <end position="140"/>
    </location>
</feature>
<proteinExistence type="inferred from homology"/>
<name>A0A1F5X526_9BACT</name>
<dbReference type="Gene3D" id="2.70.40.10">
    <property type="match status" value="1"/>
</dbReference>
<accession>A0A1F5X526</accession>
<reference evidence="7 8" key="1">
    <citation type="journal article" date="2016" name="Nat. Commun.">
        <title>Thousands of microbial genomes shed light on interconnected biogeochemical processes in an aquifer system.</title>
        <authorList>
            <person name="Anantharaman K."/>
            <person name="Brown C.T."/>
            <person name="Hug L.A."/>
            <person name="Sharon I."/>
            <person name="Castelle C.J."/>
            <person name="Probst A.J."/>
            <person name="Thomas B.C."/>
            <person name="Singh A."/>
            <person name="Wilkins M.J."/>
            <person name="Karaoz U."/>
            <person name="Brodie E.L."/>
            <person name="Williams K.H."/>
            <person name="Hubbard S.S."/>
            <person name="Banfield J.F."/>
        </authorList>
    </citation>
    <scope>NUCLEOTIDE SEQUENCE [LARGE SCALE GENOMIC DNA]</scope>
</reference>
<dbReference type="CDD" id="cd07557">
    <property type="entry name" value="trimeric_dUTPase"/>
    <property type="match status" value="1"/>
</dbReference>
<evidence type="ECO:0000256" key="4">
    <source>
        <dbReference type="ARBA" id="ARBA00023080"/>
    </source>
</evidence>
<dbReference type="AlphaFoldDB" id="A0A1F5X526"/>
<dbReference type="SUPFAM" id="SSF51283">
    <property type="entry name" value="dUTPase-like"/>
    <property type="match status" value="1"/>
</dbReference>
<evidence type="ECO:0000313" key="8">
    <source>
        <dbReference type="Proteomes" id="UP000178684"/>
    </source>
</evidence>
<dbReference type="GO" id="GO:0000287">
    <property type="term" value="F:magnesium ion binding"/>
    <property type="evidence" value="ECO:0007669"/>
    <property type="project" value="InterPro"/>
</dbReference>
<sequence>MKVRIKRIDKSLPLPEYKTSGAAGFDLSARVSLTVLPGGTVRVPLNVAIEPPEGYMVMLCARSSLHKKGLMPANGIGVMDRDFSGNTDEYLGALYNFTDKEVSIERGERIMQVVFKQYGKAEWEEVDDLGNKDRGGFGTTGRV</sequence>
<dbReference type="PANTHER" id="PTHR11241">
    <property type="entry name" value="DEOXYURIDINE 5'-TRIPHOSPHATE NUCLEOTIDOHYDROLASE"/>
    <property type="match status" value="1"/>
</dbReference>